<gene>
    <name evidence="2" type="ORF">F4562_003373</name>
</gene>
<name>A0A7W9IHC6_9ACTN</name>
<evidence type="ECO:0000313" key="3">
    <source>
        <dbReference type="Proteomes" id="UP000540685"/>
    </source>
</evidence>
<dbReference type="EMBL" id="JACHMP010000001">
    <property type="protein sequence ID" value="MBB5820311.1"/>
    <property type="molecule type" value="Genomic_DNA"/>
</dbReference>
<proteinExistence type="predicted"/>
<organism evidence="2 3">
    <name type="scientific">Streptosporangium becharense</name>
    <dbReference type="NCBI Taxonomy" id="1816182"/>
    <lineage>
        <taxon>Bacteria</taxon>
        <taxon>Bacillati</taxon>
        <taxon>Actinomycetota</taxon>
        <taxon>Actinomycetes</taxon>
        <taxon>Streptosporangiales</taxon>
        <taxon>Streptosporangiaceae</taxon>
        <taxon>Streptosporangium</taxon>
    </lineage>
</organism>
<dbReference type="RefSeq" id="WP_184547549.1">
    <property type="nucleotide sequence ID" value="NZ_JACHMP010000001.1"/>
</dbReference>
<feature type="domain" description="WYL" evidence="1">
    <location>
        <begin position="62"/>
        <end position="126"/>
    </location>
</feature>
<dbReference type="InterPro" id="IPR026881">
    <property type="entry name" value="WYL_dom"/>
</dbReference>
<protein>
    <recommendedName>
        <fullName evidence="1">WYL domain-containing protein</fullName>
    </recommendedName>
</protein>
<keyword evidence="3" id="KW-1185">Reference proteome</keyword>
<evidence type="ECO:0000259" key="1">
    <source>
        <dbReference type="Pfam" id="PF13280"/>
    </source>
</evidence>
<dbReference type="AlphaFoldDB" id="A0A7W9IHC6"/>
<comment type="caution">
    <text evidence="2">The sequence shown here is derived from an EMBL/GenBank/DDBJ whole genome shotgun (WGS) entry which is preliminary data.</text>
</comment>
<dbReference type="PROSITE" id="PS52050">
    <property type="entry name" value="WYL"/>
    <property type="match status" value="1"/>
</dbReference>
<evidence type="ECO:0000313" key="2">
    <source>
        <dbReference type="EMBL" id="MBB5820311.1"/>
    </source>
</evidence>
<dbReference type="Proteomes" id="UP000540685">
    <property type="component" value="Unassembled WGS sequence"/>
</dbReference>
<accession>A0A7W9IHC6</accession>
<sequence length="177" mass="19768">MYGIGTQVRYHGSIEHLHGEVFEVVRHCCGGTRYTLDGVHGLHHVRHASITPAEDGTACGPDLERAIASEQPVMITYVAADGDWTTRTIEPYELTRTRAGDLIVRAMDHHARAPRTFRVDRIIALDVMPGSFHLERPEADREAAALARIRAEIEDIDPYGYGRDSMRWTPDCPVPAL</sequence>
<dbReference type="Pfam" id="PF13280">
    <property type="entry name" value="WYL"/>
    <property type="match status" value="1"/>
</dbReference>
<reference evidence="2 3" key="1">
    <citation type="submission" date="2020-08" db="EMBL/GenBank/DDBJ databases">
        <title>Sequencing the genomes of 1000 actinobacteria strains.</title>
        <authorList>
            <person name="Klenk H.-P."/>
        </authorList>
    </citation>
    <scope>NUCLEOTIDE SEQUENCE [LARGE SCALE GENOMIC DNA]</scope>
    <source>
        <strain evidence="2 3">DSM 46887</strain>
    </source>
</reference>